<dbReference type="InterPro" id="IPR029044">
    <property type="entry name" value="Nucleotide-diphossugar_trans"/>
</dbReference>
<dbReference type="InterPro" id="IPR001173">
    <property type="entry name" value="Glyco_trans_2-like"/>
</dbReference>
<feature type="domain" description="Glycosyltransferase 2-like" evidence="2">
    <location>
        <begin position="3"/>
        <end position="157"/>
    </location>
</feature>
<dbReference type="Proteomes" id="UP000321039">
    <property type="component" value="Unassembled WGS sequence"/>
</dbReference>
<proteinExistence type="predicted"/>
<dbReference type="Gene3D" id="3.90.550.10">
    <property type="entry name" value="Spore Coat Polysaccharide Biosynthesis Protein SpsA, Chain A"/>
    <property type="match status" value="1"/>
</dbReference>
<protein>
    <submittedName>
        <fullName evidence="3">Glycosyltransferase family 2 protein</fullName>
    </submittedName>
</protein>
<feature type="transmembrane region" description="Helical" evidence="1">
    <location>
        <begin position="220"/>
        <end position="241"/>
    </location>
</feature>
<dbReference type="CDD" id="cd04187">
    <property type="entry name" value="DPM1_like_bac"/>
    <property type="match status" value="1"/>
</dbReference>
<name>A0A5C8ZV10_9GAMM</name>
<dbReference type="InterPro" id="IPR050256">
    <property type="entry name" value="Glycosyltransferase_2"/>
</dbReference>
<sequence>MINEEDMIQLFFATVTPLISECSQSFEIIVVNDGSTDQTLARLILMREQIPQLRIVDLSRNFGKEAALTAGLAHARGEAVIMIDADLQDPPELIPEMVAHWREGFDVVTHVRTDRYADGFFKRATANAFYRLINKISDTEITPNAGDYRLLARPALDAFLSLEERIRFNKGLFEWLGFREMRLAHARSDRAIGTTKWNYRKLFRFAVDGITSFSSFPLKVWSWLGFSLATGAFIYGAVIVIKTVILGVDQPGYASLMTVMLFFNGITLVGIGMLGEYVSRIFVETKRRPLYLVRKVYE</sequence>
<gene>
    <name evidence="3" type="ORF">FV139_16530</name>
</gene>
<dbReference type="SUPFAM" id="SSF53448">
    <property type="entry name" value="Nucleotide-diphospho-sugar transferases"/>
    <property type="match status" value="1"/>
</dbReference>
<comment type="caution">
    <text evidence="3">The sequence shown here is derived from an EMBL/GenBank/DDBJ whole genome shotgun (WGS) entry which is preliminary data.</text>
</comment>
<organism evidence="3 4">
    <name type="scientific">Parahaliea maris</name>
    <dbReference type="NCBI Taxonomy" id="2716870"/>
    <lineage>
        <taxon>Bacteria</taxon>
        <taxon>Pseudomonadati</taxon>
        <taxon>Pseudomonadota</taxon>
        <taxon>Gammaproteobacteria</taxon>
        <taxon>Cellvibrionales</taxon>
        <taxon>Halieaceae</taxon>
        <taxon>Parahaliea</taxon>
    </lineage>
</organism>
<feature type="transmembrane region" description="Helical" evidence="1">
    <location>
        <begin position="253"/>
        <end position="278"/>
    </location>
</feature>
<evidence type="ECO:0000313" key="3">
    <source>
        <dbReference type="EMBL" id="TXS91412.1"/>
    </source>
</evidence>
<evidence type="ECO:0000313" key="4">
    <source>
        <dbReference type="Proteomes" id="UP000321039"/>
    </source>
</evidence>
<dbReference type="Pfam" id="PF00535">
    <property type="entry name" value="Glycos_transf_2"/>
    <property type="match status" value="1"/>
</dbReference>
<keyword evidence="4" id="KW-1185">Reference proteome</keyword>
<dbReference type="PANTHER" id="PTHR48090:SF8">
    <property type="entry name" value="GLYCOSYLTRANSFERASE CSBB-RELATED"/>
    <property type="match status" value="1"/>
</dbReference>
<dbReference type="AlphaFoldDB" id="A0A5C8ZV10"/>
<keyword evidence="1" id="KW-0472">Membrane</keyword>
<dbReference type="GO" id="GO:0016740">
    <property type="term" value="F:transferase activity"/>
    <property type="evidence" value="ECO:0007669"/>
    <property type="project" value="UniProtKB-KW"/>
</dbReference>
<evidence type="ECO:0000256" key="1">
    <source>
        <dbReference type="SAM" id="Phobius"/>
    </source>
</evidence>
<dbReference type="EMBL" id="VRZA01000006">
    <property type="protein sequence ID" value="TXS91412.1"/>
    <property type="molecule type" value="Genomic_DNA"/>
</dbReference>
<evidence type="ECO:0000259" key="2">
    <source>
        <dbReference type="Pfam" id="PF00535"/>
    </source>
</evidence>
<reference evidence="3 4" key="1">
    <citation type="submission" date="2019-08" db="EMBL/GenBank/DDBJ databases">
        <title>Parahaliea maris sp. nov., isolated from the surface seawater.</title>
        <authorList>
            <person name="Liu Y."/>
        </authorList>
    </citation>
    <scope>NUCLEOTIDE SEQUENCE [LARGE SCALE GENOMIC DNA]</scope>
    <source>
        <strain evidence="3 4">HSLHS9</strain>
    </source>
</reference>
<dbReference type="GO" id="GO:0005886">
    <property type="term" value="C:plasma membrane"/>
    <property type="evidence" value="ECO:0007669"/>
    <property type="project" value="TreeGrafter"/>
</dbReference>
<keyword evidence="1" id="KW-0812">Transmembrane</keyword>
<keyword evidence="1" id="KW-1133">Transmembrane helix</keyword>
<dbReference type="PANTHER" id="PTHR48090">
    <property type="entry name" value="UNDECAPRENYL-PHOSPHATE 4-DEOXY-4-FORMAMIDO-L-ARABINOSE TRANSFERASE-RELATED"/>
    <property type="match status" value="1"/>
</dbReference>
<accession>A0A5C8ZV10</accession>
<keyword evidence="3" id="KW-0808">Transferase</keyword>